<accession>A0A9P4J3K3</accession>
<feature type="signal peptide" evidence="2">
    <location>
        <begin position="1"/>
        <end position="17"/>
    </location>
</feature>
<dbReference type="EMBL" id="ML996086">
    <property type="protein sequence ID" value="KAF2152620.1"/>
    <property type="molecule type" value="Genomic_DNA"/>
</dbReference>
<sequence length="372" mass="39598">MKLIHTALLLLVAGVDAFTPSTHACKPFNGDIKLVERKIAHPNYFCQYYLAKTRTRSPVKEIDAADLVSTCQCILYDAGVAVFAPPFDKSVIPENIKCNPSHGKKVRKEFSEAPDFCKFYGTIPRGITPIQGMTIVQVEEGCQCVRKLGSTSTSSSTRVTKSSTTTKHTSSSKPTTTTTTKKSTTTGRAPSSSSSSSTSTTTKVTTTARTSTSSSQSTTTTTATTTSAAGTTTTTTDTTSTTTTPAITTSFAPTCHDHAANITVTPASTEYVHNATYSLTASGFGSTATGLFDAQNTTFPTTIGYAAAATSCGMLAVQEFSFCTSHFILTMAPDNWVCTYFLDQYVNMTAAEDVACYYDSVETGSDMLKKRC</sequence>
<keyword evidence="4" id="KW-1185">Reference proteome</keyword>
<name>A0A9P4J3K3_9PEZI</name>
<protein>
    <submittedName>
        <fullName evidence="3">Uncharacterized protein</fullName>
    </submittedName>
</protein>
<evidence type="ECO:0000313" key="4">
    <source>
        <dbReference type="Proteomes" id="UP000799439"/>
    </source>
</evidence>
<organism evidence="3 4">
    <name type="scientific">Myriangium duriaei CBS 260.36</name>
    <dbReference type="NCBI Taxonomy" id="1168546"/>
    <lineage>
        <taxon>Eukaryota</taxon>
        <taxon>Fungi</taxon>
        <taxon>Dikarya</taxon>
        <taxon>Ascomycota</taxon>
        <taxon>Pezizomycotina</taxon>
        <taxon>Dothideomycetes</taxon>
        <taxon>Dothideomycetidae</taxon>
        <taxon>Myriangiales</taxon>
        <taxon>Myriangiaceae</taxon>
        <taxon>Myriangium</taxon>
    </lineage>
</organism>
<evidence type="ECO:0000256" key="2">
    <source>
        <dbReference type="SAM" id="SignalP"/>
    </source>
</evidence>
<dbReference type="Proteomes" id="UP000799439">
    <property type="component" value="Unassembled WGS sequence"/>
</dbReference>
<dbReference type="AlphaFoldDB" id="A0A9P4J3K3"/>
<gene>
    <name evidence="3" type="ORF">K461DRAFT_313277</name>
</gene>
<proteinExistence type="predicted"/>
<reference evidence="3" key="1">
    <citation type="journal article" date="2020" name="Stud. Mycol.">
        <title>101 Dothideomycetes genomes: a test case for predicting lifestyles and emergence of pathogens.</title>
        <authorList>
            <person name="Haridas S."/>
            <person name="Albert R."/>
            <person name="Binder M."/>
            <person name="Bloem J."/>
            <person name="Labutti K."/>
            <person name="Salamov A."/>
            <person name="Andreopoulos B."/>
            <person name="Baker S."/>
            <person name="Barry K."/>
            <person name="Bills G."/>
            <person name="Bluhm B."/>
            <person name="Cannon C."/>
            <person name="Castanera R."/>
            <person name="Culley D."/>
            <person name="Daum C."/>
            <person name="Ezra D."/>
            <person name="Gonzalez J."/>
            <person name="Henrissat B."/>
            <person name="Kuo A."/>
            <person name="Liang C."/>
            <person name="Lipzen A."/>
            <person name="Lutzoni F."/>
            <person name="Magnuson J."/>
            <person name="Mondo S."/>
            <person name="Nolan M."/>
            <person name="Ohm R."/>
            <person name="Pangilinan J."/>
            <person name="Park H.-J."/>
            <person name="Ramirez L."/>
            <person name="Alfaro M."/>
            <person name="Sun H."/>
            <person name="Tritt A."/>
            <person name="Yoshinaga Y."/>
            <person name="Zwiers L.-H."/>
            <person name="Turgeon B."/>
            <person name="Goodwin S."/>
            <person name="Spatafora J."/>
            <person name="Crous P."/>
            <person name="Grigoriev I."/>
        </authorList>
    </citation>
    <scope>NUCLEOTIDE SEQUENCE</scope>
    <source>
        <strain evidence="3">CBS 260.36</strain>
    </source>
</reference>
<comment type="caution">
    <text evidence="3">The sequence shown here is derived from an EMBL/GenBank/DDBJ whole genome shotgun (WGS) entry which is preliminary data.</text>
</comment>
<feature type="region of interest" description="Disordered" evidence="1">
    <location>
        <begin position="152"/>
        <end position="243"/>
    </location>
</feature>
<feature type="chain" id="PRO_5040418037" evidence="2">
    <location>
        <begin position="18"/>
        <end position="372"/>
    </location>
</feature>
<dbReference type="OrthoDB" id="3919993at2759"/>
<evidence type="ECO:0000256" key="1">
    <source>
        <dbReference type="SAM" id="MobiDB-lite"/>
    </source>
</evidence>
<keyword evidence="2" id="KW-0732">Signal</keyword>
<evidence type="ECO:0000313" key="3">
    <source>
        <dbReference type="EMBL" id="KAF2152620.1"/>
    </source>
</evidence>